<evidence type="ECO:0000313" key="2">
    <source>
        <dbReference type="EMBL" id="KNE01190.1"/>
    </source>
</evidence>
<evidence type="ECO:0000256" key="1">
    <source>
        <dbReference type="SAM" id="Phobius"/>
    </source>
</evidence>
<sequence length="74" mass="8868">MDCFDWRWWVGFRASVGLSIFDFTPLIRARIYSVRVFVFRVSKSWDLHTLKIKVISNVTGMDQVFLFMDKIMSR</sequence>
<keyword evidence="1" id="KW-1133">Transmembrane helix</keyword>
<dbReference type="Proteomes" id="UP000037122">
    <property type="component" value="Unassembled WGS sequence"/>
</dbReference>
<reference evidence="3" key="1">
    <citation type="journal article" date="2015" name="BMC Genomics">
        <title>Draft genome of a commonly misdiagnosed multidrug resistant pathogen Candida auris.</title>
        <authorList>
            <person name="Chatterjee S."/>
            <person name="Alampalli S.V."/>
            <person name="Nageshan R.K."/>
            <person name="Chettiar S.T."/>
            <person name="Joshi S."/>
            <person name="Tatu U.S."/>
        </authorList>
    </citation>
    <scope>NUCLEOTIDE SEQUENCE [LARGE SCALE GENOMIC DNA]</scope>
    <source>
        <strain evidence="3">6684</strain>
    </source>
</reference>
<dbReference type="VEuPathDB" id="FungiDB:QG37_02079"/>
<keyword evidence="1" id="KW-0812">Transmembrane</keyword>
<protein>
    <submittedName>
        <fullName evidence="2">Uncharacterized protein</fullName>
    </submittedName>
</protein>
<organism evidence="2 3">
    <name type="scientific">Candidozyma auris</name>
    <name type="common">Yeast</name>
    <name type="synonym">Candida auris</name>
    <dbReference type="NCBI Taxonomy" id="498019"/>
    <lineage>
        <taxon>Eukaryota</taxon>
        <taxon>Fungi</taxon>
        <taxon>Dikarya</taxon>
        <taxon>Ascomycota</taxon>
        <taxon>Saccharomycotina</taxon>
        <taxon>Pichiomycetes</taxon>
        <taxon>Metschnikowiaceae</taxon>
        <taxon>Candidozyma</taxon>
    </lineage>
</organism>
<dbReference type="EMBL" id="LGST01000016">
    <property type="protein sequence ID" value="KNE01190.1"/>
    <property type="molecule type" value="Genomic_DNA"/>
</dbReference>
<name>A0A0L0P4N0_CANAR</name>
<feature type="transmembrane region" description="Helical" evidence="1">
    <location>
        <begin position="6"/>
        <end position="27"/>
    </location>
</feature>
<dbReference type="AlphaFoldDB" id="A0A0L0P4N0"/>
<gene>
    <name evidence="2" type="ORF">QG37_02079</name>
</gene>
<comment type="caution">
    <text evidence="2">The sequence shown here is derived from an EMBL/GenBank/DDBJ whole genome shotgun (WGS) entry which is preliminary data.</text>
</comment>
<accession>A0A0L0P4N0</accession>
<evidence type="ECO:0000313" key="3">
    <source>
        <dbReference type="Proteomes" id="UP000037122"/>
    </source>
</evidence>
<keyword evidence="1" id="KW-0472">Membrane</keyword>
<proteinExistence type="predicted"/>